<dbReference type="GO" id="GO:0008168">
    <property type="term" value="F:methyltransferase activity"/>
    <property type="evidence" value="ECO:0007669"/>
    <property type="project" value="UniProtKB-KW"/>
</dbReference>
<dbReference type="RefSeq" id="WP_205120246.1">
    <property type="nucleotide sequence ID" value="NZ_JAFBCM010000001.1"/>
</dbReference>
<dbReference type="Gene3D" id="3.40.50.150">
    <property type="entry name" value="Vaccinia Virus protein VP39"/>
    <property type="match status" value="1"/>
</dbReference>
<dbReference type="Pfam" id="PF13649">
    <property type="entry name" value="Methyltransf_25"/>
    <property type="match status" value="1"/>
</dbReference>
<keyword evidence="3" id="KW-1185">Reference proteome</keyword>
<keyword evidence="2" id="KW-0489">Methyltransferase</keyword>
<dbReference type="PANTHER" id="PTHR43464:SF82">
    <property type="entry name" value="METHYLTRANSFERASE DOMAIN-CONTAINING PROTEIN"/>
    <property type="match status" value="1"/>
</dbReference>
<gene>
    <name evidence="2" type="ORF">ACFOUW_03660</name>
</gene>
<proteinExistence type="predicted"/>
<dbReference type="EC" id="2.1.1.-" evidence="2"/>
<dbReference type="Proteomes" id="UP001595699">
    <property type="component" value="Unassembled WGS sequence"/>
</dbReference>
<dbReference type="EMBL" id="JBHRZH010000004">
    <property type="protein sequence ID" value="MFC3759921.1"/>
    <property type="molecule type" value="Genomic_DNA"/>
</dbReference>
<accession>A0ABV7Y5P4</accession>
<dbReference type="SUPFAM" id="SSF53335">
    <property type="entry name" value="S-adenosyl-L-methionine-dependent methyltransferases"/>
    <property type="match status" value="1"/>
</dbReference>
<sequence length="239" mass="26200">MDAHTATNQRLWDELAPLHAASEFYDVDAFLRGKDTLADVEVAEVGDVRGKRLLHLMCHFGQDTLSWARRGAQVTGLDFSAEALAIARDLAKRAGIEATFQQGDVMRAADELDDTFDIVFLSRGVLVWLEDLTALASICARLLRPGGTFYLYELHPLVTAGDSGYFHASDPAVVVKDGSYAVTDPGMTHQESHEWQHSLGDVVSALIDAGIQLEFLHEFPGDDGRSPSMFSVRGHSLRS</sequence>
<dbReference type="PANTHER" id="PTHR43464">
    <property type="entry name" value="METHYLTRANSFERASE"/>
    <property type="match status" value="1"/>
</dbReference>
<evidence type="ECO:0000313" key="2">
    <source>
        <dbReference type="EMBL" id="MFC3759921.1"/>
    </source>
</evidence>
<name>A0ABV7Y5P4_9ACTN</name>
<organism evidence="2 3">
    <name type="scientific">Tenggerimyces flavus</name>
    <dbReference type="NCBI Taxonomy" id="1708749"/>
    <lineage>
        <taxon>Bacteria</taxon>
        <taxon>Bacillati</taxon>
        <taxon>Actinomycetota</taxon>
        <taxon>Actinomycetes</taxon>
        <taxon>Propionibacteriales</taxon>
        <taxon>Nocardioidaceae</taxon>
        <taxon>Tenggerimyces</taxon>
    </lineage>
</organism>
<dbReference type="InterPro" id="IPR029063">
    <property type="entry name" value="SAM-dependent_MTases_sf"/>
</dbReference>
<dbReference type="GO" id="GO:0032259">
    <property type="term" value="P:methylation"/>
    <property type="evidence" value="ECO:0007669"/>
    <property type="project" value="UniProtKB-KW"/>
</dbReference>
<dbReference type="CDD" id="cd02440">
    <property type="entry name" value="AdoMet_MTases"/>
    <property type="match status" value="1"/>
</dbReference>
<evidence type="ECO:0000259" key="1">
    <source>
        <dbReference type="Pfam" id="PF13649"/>
    </source>
</evidence>
<reference evidence="3" key="1">
    <citation type="journal article" date="2019" name="Int. J. Syst. Evol. Microbiol.">
        <title>The Global Catalogue of Microorganisms (GCM) 10K type strain sequencing project: providing services to taxonomists for standard genome sequencing and annotation.</title>
        <authorList>
            <consortium name="The Broad Institute Genomics Platform"/>
            <consortium name="The Broad Institute Genome Sequencing Center for Infectious Disease"/>
            <person name="Wu L."/>
            <person name="Ma J."/>
        </authorList>
    </citation>
    <scope>NUCLEOTIDE SEQUENCE [LARGE SCALE GENOMIC DNA]</scope>
    <source>
        <strain evidence="3">CGMCC 4.7241</strain>
    </source>
</reference>
<protein>
    <submittedName>
        <fullName evidence="2">Class I SAM-dependent methyltransferase</fullName>
        <ecNumber evidence="2">2.1.1.-</ecNumber>
    </submittedName>
</protein>
<comment type="caution">
    <text evidence="2">The sequence shown here is derived from an EMBL/GenBank/DDBJ whole genome shotgun (WGS) entry which is preliminary data.</text>
</comment>
<feature type="domain" description="Methyltransferase" evidence="1">
    <location>
        <begin position="54"/>
        <end position="147"/>
    </location>
</feature>
<evidence type="ECO:0000313" key="3">
    <source>
        <dbReference type="Proteomes" id="UP001595699"/>
    </source>
</evidence>
<dbReference type="InterPro" id="IPR041698">
    <property type="entry name" value="Methyltransf_25"/>
</dbReference>
<keyword evidence="2" id="KW-0808">Transferase</keyword>